<sequence length="502" mass="56775">MFPPQPSSNNNNHNNTTPHPTSTVPLIGATPQHHHHMMMTPTPTTTTTNQQPVTLSAFTSSSSTPQMYMSTITPTPQIQQPSFYSPLPTNQPIIPSTIANLPPIPQQFLDHYRMLQETLSQLSVFVPQYNNQTNIVNTLQQQVNGQQQALNNLTNDVKKEKTQLEKLQKSSFTNLIAKTLDKHGHEKKVEKENSEYKIALDRENQARAQLQNIQNQLLQAQSAQSSLLQKVQLFESKKIELNQVTDQIIGAAQLPLTHIIPVTHQNLNVQQSKKNQIMQYLAQYRNGLMNLQQAYSLLQTCYERLSEAKNLATADLFMRGGYANMYVDSMKYENLNRANDDAKRAKMFIAEAVRLCPPLSTQPLFVAKVTQGDFVFDVFFDNFISDYIVHEKIRKSKEAMAESIQHLANTLNWIQTSCLPQIERDMAQTDQIVLSLTSTLENERRNVVNMALEQSKSFSQTPQNFTQVVLPPPQNPSTTTSSSAQYFDPNVVQYSSAPPLDQ</sequence>
<reference evidence="3 4" key="1">
    <citation type="journal article" date="2010" name="Cell">
        <title>The genome of Naegleria gruberi illuminates early eukaryotic versatility.</title>
        <authorList>
            <person name="Fritz-Laylin L.K."/>
            <person name="Prochnik S.E."/>
            <person name="Ginger M.L."/>
            <person name="Dacks J.B."/>
            <person name="Carpenter M.L."/>
            <person name="Field M.C."/>
            <person name="Kuo A."/>
            <person name="Paredez A."/>
            <person name="Chapman J."/>
            <person name="Pham J."/>
            <person name="Shu S."/>
            <person name="Neupane R."/>
            <person name="Cipriano M."/>
            <person name="Mancuso J."/>
            <person name="Tu H."/>
            <person name="Salamov A."/>
            <person name="Lindquist E."/>
            <person name="Shapiro H."/>
            <person name="Lucas S."/>
            <person name="Grigoriev I.V."/>
            <person name="Cande W.Z."/>
            <person name="Fulton C."/>
            <person name="Rokhsar D.S."/>
            <person name="Dawson S.C."/>
        </authorList>
    </citation>
    <scope>NUCLEOTIDE SEQUENCE [LARGE SCALE GENOMIC DNA]</scope>
    <source>
        <strain evidence="3 4">NEG-M</strain>
    </source>
</reference>
<dbReference type="OrthoDB" id="2562743at2759"/>
<dbReference type="Proteomes" id="UP000006671">
    <property type="component" value="Unassembled WGS sequence"/>
</dbReference>
<evidence type="ECO:0000313" key="3">
    <source>
        <dbReference type="EMBL" id="EFC49876.1"/>
    </source>
</evidence>
<evidence type="ECO:0000313" key="4">
    <source>
        <dbReference type="Proteomes" id="UP000006671"/>
    </source>
</evidence>
<feature type="region of interest" description="Disordered" evidence="2">
    <location>
        <begin position="470"/>
        <end position="502"/>
    </location>
</feature>
<dbReference type="VEuPathDB" id="AmoebaDB:NAEGRDRAFT_56599"/>
<dbReference type="EMBL" id="GG738846">
    <property type="protein sequence ID" value="EFC49876.1"/>
    <property type="molecule type" value="Genomic_DNA"/>
</dbReference>
<evidence type="ECO:0000256" key="1">
    <source>
        <dbReference type="SAM" id="Coils"/>
    </source>
</evidence>
<accession>D2UZ35</accession>
<dbReference type="OMA" id="ANMYVDS"/>
<name>D2UZ35_NAEGR</name>
<proteinExistence type="predicted"/>
<dbReference type="STRING" id="5762.D2UZ35"/>
<protein>
    <submittedName>
        <fullName evidence="3">Uncharacterized protein</fullName>
    </submittedName>
</protein>
<gene>
    <name evidence="3" type="ORF">NAEGRDRAFT_56599</name>
</gene>
<dbReference type="PANTHER" id="PTHR21974:SF2">
    <property type="entry name" value="RE15880P"/>
    <property type="match status" value="1"/>
</dbReference>
<dbReference type="InParanoid" id="D2UZ35"/>
<organism evidence="4">
    <name type="scientific">Naegleria gruberi</name>
    <name type="common">Amoeba</name>
    <dbReference type="NCBI Taxonomy" id="5762"/>
    <lineage>
        <taxon>Eukaryota</taxon>
        <taxon>Discoba</taxon>
        <taxon>Heterolobosea</taxon>
        <taxon>Tetramitia</taxon>
        <taxon>Eutetramitia</taxon>
        <taxon>Vahlkampfiidae</taxon>
        <taxon>Naegleria</taxon>
    </lineage>
</organism>
<feature type="region of interest" description="Disordered" evidence="2">
    <location>
        <begin position="1"/>
        <end position="37"/>
    </location>
</feature>
<keyword evidence="4" id="KW-1185">Reference proteome</keyword>
<dbReference type="RefSeq" id="XP_002682620.1">
    <property type="nucleotide sequence ID" value="XM_002682574.1"/>
</dbReference>
<dbReference type="KEGG" id="ngr:NAEGRDRAFT_56599"/>
<keyword evidence="1" id="KW-0175">Coiled coil</keyword>
<dbReference type="PANTHER" id="PTHR21974">
    <property type="entry name" value="RE15880P"/>
    <property type="match status" value="1"/>
</dbReference>
<dbReference type="AlphaFoldDB" id="D2UZ35"/>
<dbReference type="GeneID" id="8863214"/>
<feature type="compositionally biased region" description="Low complexity" evidence="2">
    <location>
        <begin position="7"/>
        <end position="23"/>
    </location>
</feature>
<evidence type="ECO:0000256" key="2">
    <source>
        <dbReference type="SAM" id="MobiDB-lite"/>
    </source>
</evidence>
<feature type="coiled-coil region" evidence="1">
    <location>
        <begin position="136"/>
        <end position="230"/>
    </location>
</feature>